<keyword evidence="2" id="KW-1185">Reference proteome</keyword>
<name>A0A916U676_9BURK</name>
<dbReference type="AlphaFoldDB" id="A0A916U676"/>
<evidence type="ECO:0000313" key="1">
    <source>
        <dbReference type="EMBL" id="GGC61368.1"/>
    </source>
</evidence>
<reference evidence="1" key="2">
    <citation type="submission" date="2020-09" db="EMBL/GenBank/DDBJ databases">
        <authorList>
            <person name="Sun Q."/>
            <person name="Zhou Y."/>
        </authorList>
    </citation>
    <scope>NUCLEOTIDE SEQUENCE</scope>
    <source>
        <strain evidence="1">CGMCC 1.10998</strain>
    </source>
</reference>
<dbReference type="RefSeq" id="WP_188564436.1">
    <property type="nucleotide sequence ID" value="NZ_BMED01000001.1"/>
</dbReference>
<gene>
    <name evidence="1" type="ORF">GCM10011396_05420</name>
</gene>
<comment type="caution">
    <text evidence="1">The sequence shown here is derived from an EMBL/GenBank/DDBJ whole genome shotgun (WGS) entry which is preliminary data.</text>
</comment>
<proteinExistence type="predicted"/>
<accession>A0A916U676</accession>
<evidence type="ECO:0000313" key="2">
    <source>
        <dbReference type="Proteomes" id="UP000637423"/>
    </source>
</evidence>
<organism evidence="1 2">
    <name type="scientific">Undibacterium terreum</name>
    <dbReference type="NCBI Taxonomy" id="1224302"/>
    <lineage>
        <taxon>Bacteria</taxon>
        <taxon>Pseudomonadati</taxon>
        <taxon>Pseudomonadota</taxon>
        <taxon>Betaproteobacteria</taxon>
        <taxon>Burkholderiales</taxon>
        <taxon>Oxalobacteraceae</taxon>
        <taxon>Undibacterium</taxon>
    </lineage>
</organism>
<reference evidence="1" key="1">
    <citation type="journal article" date="2014" name="Int. J. Syst. Evol. Microbiol.">
        <title>Complete genome sequence of Corynebacterium casei LMG S-19264T (=DSM 44701T), isolated from a smear-ripened cheese.</title>
        <authorList>
            <consortium name="US DOE Joint Genome Institute (JGI-PGF)"/>
            <person name="Walter F."/>
            <person name="Albersmeier A."/>
            <person name="Kalinowski J."/>
            <person name="Ruckert C."/>
        </authorList>
    </citation>
    <scope>NUCLEOTIDE SEQUENCE</scope>
    <source>
        <strain evidence="1">CGMCC 1.10998</strain>
    </source>
</reference>
<sequence length="120" mass="13043">MSSITLTGNTIIPAQILEAESSYAQQINLGFSASEEENLLKHTLVNLHTAIGESGELSPFQRKSSLTDIDSLTAELCKPALQQDKGIIKGFWSRLKETLSHSEELTRMNCAVGKLLGLAI</sequence>
<dbReference type="Proteomes" id="UP000637423">
    <property type="component" value="Unassembled WGS sequence"/>
</dbReference>
<protein>
    <submittedName>
        <fullName evidence="1">Uncharacterized protein</fullName>
    </submittedName>
</protein>
<dbReference type="EMBL" id="BMED01000001">
    <property type="protein sequence ID" value="GGC61368.1"/>
    <property type="molecule type" value="Genomic_DNA"/>
</dbReference>